<organism evidence="4 5">
    <name type="scientific">Conchiformibius kuhniae</name>
    <dbReference type="NCBI Taxonomy" id="211502"/>
    <lineage>
        <taxon>Bacteria</taxon>
        <taxon>Pseudomonadati</taxon>
        <taxon>Pseudomonadota</taxon>
        <taxon>Betaproteobacteria</taxon>
        <taxon>Neisseriales</taxon>
        <taxon>Neisseriaceae</taxon>
        <taxon>Conchiformibius</taxon>
    </lineage>
</organism>
<dbReference type="InterPro" id="IPR006385">
    <property type="entry name" value="HAD_hydro_SerB1"/>
</dbReference>
<dbReference type="NCBIfam" id="TIGR01490">
    <property type="entry name" value="HAD-SF-IB-hyp1"/>
    <property type="match status" value="1"/>
</dbReference>
<dbReference type="CDD" id="cd02612">
    <property type="entry name" value="HAD_PGPPase"/>
    <property type="match status" value="1"/>
</dbReference>
<evidence type="ECO:0000313" key="4">
    <source>
        <dbReference type="EMBL" id="UOP04345.1"/>
    </source>
</evidence>
<gene>
    <name evidence="4" type="ORF">LVJ77_08325</name>
</gene>
<dbReference type="PANTHER" id="PTHR43344:SF13">
    <property type="entry name" value="PHOSPHATASE RV3661-RELATED"/>
    <property type="match status" value="1"/>
</dbReference>
<dbReference type="KEGG" id="ckh:LVJ77_08325"/>
<dbReference type="EMBL" id="CP091521">
    <property type="protein sequence ID" value="UOP04345.1"/>
    <property type="molecule type" value="Genomic_DNA"/>
</dbReference>
<reference evidence="4" key="1">
    <citation type="journal article" date="2022" name="Res Sq">
        <title>Evolution of multicellular longitudinally dividing oral cavity symbionts (Neisseriaceae).</title>
        <authorList>
            <person name="Nyongesa S."/>
            <person name="Weber P."/>
            <person name="Bernet E."/>
            <person name="Pullido F."/>
            <person name="Nieckarz M."/>
            <person name="Delaby M."/>
            <person name="Nieves C."/>
            <person name="Viehboeck T."/>
            <person name="Krause N."/>
            <person name="Rivera-Millot A."/>
            <person name="Nakamura A."/>
            <person name="Vischer N."/>
            <person name="VanNieuwenhze M."/>
            <person name="Brun Y."/>
            <person name="Cava F."/>
            <person name="Bulgheresi S."/>
            <person name="Veyrier F."/>
        </authorList>
    </citation>
    <scope>NUCLEOTIDE SEQUENCE</scope>
    <source>
        <strain evidence="4">17694</strain>
    </source>
</reference>
<dbReference type="InterPro" id="IPR036412">
    <property type="entry name" value="HAD-like_sf"/>
</dbReference>
<dbReference type="GO" id="GO:0016787">
    <property type="term" value="F:hydrolase activity"/>
    <property type="evidence" value="ECO:0007669"/>
    <property type="project" value="UniProtKB-KW"/>
</dbReference>
<evidence type="ECO:0000256" key="3">
    <source>
        <dbReference type="ARBA" id="ARBA00022842"/>
    </source>
</evidence>
<evidence type="ECO:0000256" key="2">
    <source>
        <dbReference type="ARBA" id="ARBA00022801"/>
    </source>
</evidence>
<dbReference type="SUPFAM" id="SSF56784">
    <property type="entry name" value="HAD-like"/>
    <property type="match status" value="1"/>
</dbReference>
<keyword evidence="2 4" id="KW-0378">Hydrolase</keyword>
<dbReference type="AlphaFoldDB" id="A0A8T9MU40"/>
<name>A0A8T9MU40_9NEIS</name>
<dbReference type="RefSeq" id="WP_027009537.1">
    <property type="nucleotide sequence ID" value="NZ_CP091521.1"/>
</dbReference>
<dbReference type="InterPro" id="IPR023214">
    <property type="entry name" value="HAD_sf"/>
</dbReference>
<evidence type="ECO:0000256" key="1">
    <source>
        <dbReference type="ARBA" id="ARBA00022723"/>
    </source>
</evidence>
<dbReference type="Gene3D" id="1.20.1440.100">
    <property type="entry name" value="SG protein - dephosphorylation function"/>
    <property type="match status" value="1"/>
</dbReference>
<sequence length="222" mass="25292">MTRLAIFDLDHTMIATDSDHAFTEFLIEQGLLDAAEAAARNQQFYQDYCNGCLNIHEYLAFQLRALRDVLPAERDRLHRQFMREKITPHLRDKARATVERHRRNGDELLVISSTNEFIITPICAAFGIGEVIGTALVCDERGCFSGEIDGVPSLGEGKIVRLQQWLHARGKSRADYETVYFYSDSKNDLPLLRHADVAVAVNPDDTLRQTAQAEGWQIEDWR</sequence>
<dbReference type="PANTHER" id="PTHR43344">
    <property type="entry name" value="PHOSPHOSERINE PHOSPHATASE"/>
    <property type="match status" value="1"/>
</dbReference>
<keyword evidence="3" id="KW-0460">Magnesium</keyword>
<dbReference type="Pfam" id="PF12710">
    <property type="entry name" value="HAD"/>
    <property type="match status" value="1"/>
</dbReference>
<dbReference type="InterPro" id="IPR050582">
    <property type="entry name" value="HAD-like_SerB"/>
</dbReference>
<evidence type="ECO:0000313" key="5">
    <source>
        <dbReference type="Proteomes" id="UP000831534"/>
    </source>
</evidence>
<reference evidence="4" key="2">
    <citation type="submission" date="2024-09" db="EMBL/GenBank/DDBJ databases">
        <authorList>
            <person name="Veyrier F.J."/>
        </authorList>
    </citation>
    <scope>NUCLEOTIDE SEQUENCE</scope>
    <source>
        <strain evidence="4">17694</strain>
    </source>
</reference>
<dbReference type="GO" id="GO:0046872">
    <property type="term" value="F:metal ion binding"/>
    <property type="evidence" value="ECO:0007669"/>
    <property type="project" value="UniProtKB-KW"/>
</dbReference>
<dbReference type="Proteomes" id="UP000831534">
    <property type="component" value="Chromosome"/>
</dbReference>
<proteinExistence type="predicted"/>
<keyword evidence="1" id="KW-0479">Metal-binding</keyword>
<accession>A0A8T9MU40</accession>
<protein>
    <submittedName>
        <fullName evidence="4">HAD family hydrolase</fullName>
    </submittedName>
</protein>
<dbReference type="Gene3D" id="3.40.50.1000">
    <property type="entry name" value="HAD superfamily/HAD-like"/>
    <property type="match status" value="1"/>
</dbReference>
<keyword evidence="5" id="KW-1185">Reference proteome</keyword>
<dbReference type="NCBIfam" id="TIGR01488">
    <property type="entry name" value="HAD-SF-IB"/>
    <property type="match status" value="1"/>
</dbReference>